<dbReference type="Proteomes" id="UP000027195">
    <property type="component" value="Unassembled WGS sequence"/>
</dbReference>
<dbReference type="PANTHER" id="PTHR43364:SF4">
    <property type="entry name" value="NAD(P)-LINKED OXIDOREDUCTASE SUPERFAMILY PROTEIN"/>
    <property type="match status" value="1"/>
</dbReference>
<protein>
    <recommendedName>
        <fullName evidence="2">NADP-dependent oxidoreductase domain-containing protein</fullName>
    </recommendedName>
</protein>
<dbReference type="HOGENOM" id="CLU_023205_1_1_1"/>
<evidence type="ECO:0000256" key="1">
    <source>
        <dbReference type="ARBA" id="ARBA00023002"/>
    </source>
</evidence>
<dbReference type="Gene3D" id="3.20.20.100">
    <property type="entry name" value="NADP-dependent oxidoreductase domain"/>
    <property type="match status" value="1"/>
</dbReference>
<feature type="domain" description="NADP-dependent oxidoreductase" evidence="2">
    <location>
        <begin position="30"/>
        <end position="332"/>
    </location>
</feature>
<evidence type="ECO:0000259" key="2">
    <source>
        <dbReference type="Pfam" id="PF00248"/>
    </source>
</evidence>
<gene>
    <name evidence="3" type="ORF">BOTBODRAFT_32757</name>
</gene>
<dbReference type="PANTHER" id="PTHR43364">
    <property type="entry name" value="NADH-SPECIFIC METHYLGLYOXAL REDUCTASE-RELATED"/>
    <property type="match status" value="1"/>
</dbReference>
<reference evidence="4" key="1">
    <citation type="journal article" date="2014" name="Proc. Natl. Acad. Sci. U.S.A.">
        <title>Extensive sampling of basidiomycete genomes demonstrates inadequacy of the white-rot/brown-rot paradigm for wood decay fungi.</title>
        <authorList>
            <person name="Riley R."/>
            <person name="Salamov A.A."/>
            <person name="Brown D.W."/>
            <person name="Nagy L.G."/>
            <person name="Floudas D."/>
            <person name="Held B.W."/>
            <person name="Levasseur A."/>
            <person name="Lombard V."/>
            <person name="Morin E."/>
            <person name="Otillar R."/>
            <person name="Lindquist E.A."/>
            <person name="Sun H."/>
            <person name="LaButti K.M."/>
            <person name="Schmutz J."/>
            <person name="Jabbour D."/>
            <person name="Luo H."/>
            <person name="Baker S.E."/>
            <person name="Pisabarro A.G."/>
            <person name="Walton J.D."/>
            <person name="Blanchette R.A."/>
            <person name="Henrissat B."/>
            <person name="Martin F."/>
            <person name="Cullen D."/>
            <person name="Hibbett D.S."/>
            <person name="Grigoriev I.V."/>
        </authorList>
    </citation>
    <scope>NUCLEOTIDE SEQUENCE [LARGE SCALE GENOMIC DNA]</scope>
    <source>
        <strain evidence="4">FD-172 SS1</strain>
    </source>
</reference>
<keyword evidence="1" id="KW-0560">Oxidoreductase</keyword>
<evidence type="ECO:0000313" key="4">
    <source>
        <dbReference type="Proteomes" id="UP000027195"/>
    </source>
</evidence>
<proteinExistence type="predicted"/>
<dbReference type="OrthoDB" id="2310150at2759"/>
<dbReference type="GO" id="GO:0016491">
    <property type="term" value="F:oxidoreductase activity"/>
    <property type="evidence" value="ECO:0007669"/>
    <property type="project" value="UniProtKB-KW"/>
</dbReference>
<name>A0A067MR01_BOTB1</name>
<dbReference type="InterPro" id="IPR023210">
    <property type="entry name" value="NADP_OxRdtase_dom"/>
</dbReference>
<dbReference type="InterPro" id="IPR050523">
    <property type="entry name" value="AKR_Detox_Biosynth"/>
</dbReference>
<dbReference type="STRING" id="930990.A0A067MR01"/>
<dbReference type="Pfam" id="PF00248">
    <property type="entry name" value="Aldo_ket_red"/>
    <property type="match status" value="1"/>
</dbReference>
<dbReference type="CDD" id="cd19075">
    <property type="entry name" value="AKR_AKR7A1-5"/>
    <property type="match status" value="1"/>
</dbReference>
<dbReference type="SUPFAM" id="SSF51430">
    <property type="entry name" value="NAD(P)-linked oxidoreductase"/>
    <property type="match status" value="1"/>
</dbReference>
<accession>A0A067MR01</accession>
<dbReference type="AlphaFoldDB" id="A0A067MR01"/>
<keyword evidence="4" id="KW-1185">Reference proteome</keyword>
<dbReference type="EMBL" id="KL198038">
    <property type="protein sequence ID" value="KDQ14282.1"/>
    <property type="molecule type" value="Genomic_DNA"/>
</dbReference>
<evidence type="ECO:0000313" key="3">
    <source>
        <dbReference type="EMBL" id="KDQ14282.1"/>
    </source>
</evidence>
<sequence>MVKTNHSKPSQQATATPYIYFSLMTSTRVPLIFGTMTFGEAGKMGVRTSDLAECQKVLDVYFAHGGRELDTARLYGQMTTEACLSKLNLHGATVDTKIWPFAPGDHSPAKLRGFFQQSVDALGGHIKPRVYYLHAPDRSVDFAETLEEINRMHQEGLFEIFGLSNFASWEVAEVVTICKAKGWVVPKIYQAPYNAIARLIEPELVPCLRKYNIRLVVYSPLAGGFFAGHLTSVTDAPSEGRFETDTVQGKMFRQRYLNNTYLDALADVKAVAEKHQLGLTEIALRWLQHHSALESEDGVILGASSAEQLEKNCVDSEKGPLPAEVVTALDNAWLKIGIQAPSYIGQPGLVKQDKDGKVQMTTN</sequence>
<dbReference type="InParanoid" id="A0A067MR01"/>
<dbReference type="InterPro" id="IPR036812">
    <property type="entry name" value="NAD(P)_OxRdtase_dom_sf"/>
</dbReference>
<organism evidence="3 4">
    <name type="scientific">Botryobasidium botryosum (strain FD-172 SS1)</name>
    <dbReference type="NCBI Taxonomy" id="930990"/>
    <lineage>
        <taxon>Eukaryota</taxon>
        <taxon>Fungi</taxon>
        <taxon>Dikarya</taxon>
        <taxon>Basidiomycota</taxon>
        <taxon>Agaricomycotina</taxon>
        <taxon>Agaricomycetes</taxon>
        <taxon>Cantharellales</taxon>
        <taxon>Botryobasidiaceae</taxon>
        <taxon>Botryobasidium</taxon>
    </lineage>
</organism>